<evidence type="ECO:0000256" key="2">
    <source>
        <dbReference type="ARBA" id="ARBA00007639"/>
    </source>
</evidence>
<organism evidence="6 7">
    <name type="scientific">Martelella mediterranea DSM 17316</name>
    <dbReference type="NCBI Taxonomy" id="1122214"/>
    <lineage>
        <taxon>Bacteria</taxon>
        <taxon>Pseudomonadati</taxon>
        <taxon>Pseudomonadota</taxon>
        <taxon>Alphaproteobacteria</taxon>
        <taxon>Hyphomicrobiales</taxon>
        <taxon>Aurantimonadaceae</taxon>
        <taxon>Martelella</taxon>
    </lineage>
</organism>
<feature type="signal peptide" evidence="4">
    <location>
        <begin position="1"/>
        <end position="23"/>
    </location>
</feature>
<evidence type="ECO:0000313" key="7">
    <source>
        <dbReference type="Proteomes" id="UP000191135"/>
    </source>
</evidence>
<evidence type="ECO:0000256" key="4">
    <source>
        <dbReference type="SAM" id="SignalP"/>
    </source>
</evidence>
<protein>
    <submittedName>
        <fullName evidence="6">D-ribose-binding periplasmic protein</fullName>
    </submittedName>
</protein>
<dbReference type="KEGG" id="mmed:Mame_04155"/>
<dbReference type="Gene3D" id="3.40.50.2300">
    <property type="match status" value="2"/>
</dbReference>
<evidence type="ECO:0000259" key="5">
    <source>
        <dbReference type="Pfam" id="PF13407"/>
    </source>
</evidence>
<dbReference type="SUPFAM" id="SSF53822">
    <property type="entry name" value="Periplasmic binding protein-like I"/>
    <property type="match status" value="1"/>
</dbReference>
<dbReference type="eggNOG" id="COG1879">
    <property type="taxonomic scope" value="Bacteria"/>
</dbReference>
<dbReference type="CDD" id="cd01536">
    <property type="entry name" value="PBP1_ABC_sugar_binding-like"/>
    <property type="match status" value="1"/>
</dbReference>
<dbReference type="InterPro" id="IPR028082">
    <property type="entry name" value="Peripla_BP_I"/>
</dbReference>
<sequence length="305" mass="32581" precursor="true">MKMIKSTLAAFALTLAGSTAALATDVTILTPYISSIPTNEMAQSFKAEGEKRGWDVTIIDTRNDFGQLASRMEDTVNAKADAIVLISTDPAQVGDQVAMAAEAGIPVISLDGSKHDNVDVNVTSNNFELGTQLSEALFKALDGKGNIVKFYHSAHPGVHQRELGLDETLKEYPDIKVIADHFVKVPGPVDDGRIAMENILRQYGDQIDGVWAAFDDPGIGAELATESELPDSKLIIMGIDGNEQAVDMIKSCTHFKATFRQDFPGMAAVGAEELENILAGGAPESDEIYVPAVMITPESLGVTCP</sequence>
<dbReference type="RefSeq" id="WP_018064496.1">
    <property type="nucleotide sequence ID" value="NZ_AQWH01000007.1"/>
</dbReference>
<dbReference type="PANTHER" id="PTHR46847:SF1">
    <property type="entry name" value="D-ALLOSE-BINDING PERIPLASMIC PROTEIN-RELATED"/>
    <property type="match status" value="1"/>
</dbReference>
<gene>
    <name evidence="6" type="primary">rbsB_12</name>
    <name evidence="6" type="ORF">Mame_04155</name>
</gene>
<keyword evidence="7" id="KW-1185">Reference proteome</keyword>
<dbReference type="AlphaFoldDB" id="A0A1U9Z751"/>
<dbReference type="PANTHER" id="PTHR46847">
    <property type="entry name" value="D-ALLOSE-BINDING PERIPLASMIC PROTEIN-RELATED"/>
    <property type="match status" value="1"/>
</dbReference>
<dbReference type="EMBL" id="CP020330">
    <property type="protein sequence ID" value="AQZ53450.1"/>
    <property type="molecule type" value="Genomic_DNA"/>
</dbReference>
<comment type="subcellular location">
    <subcellularLocation>
        <location evidence="1">Cell envelope</location>
    </subcellularLocation>
</comment>
<dbReference type="Proteomes" id="UP000191135">
    <property type="component" value="Chromosome"/>
</dbReference>
<dbReference type="Pfam" id="PF13407">
    <property type="entry name" value="Peripla_BP_4"/>
    <property type="match status" value="1"/>
</dbReference>
<feature type="domain" description="Periplasmic binding protein" evidence="5">
    <location>
        <begin position="38"/>
        <end position="280"/>
    </location>
</feature>
<dbReference type="InterPro" id="IPR025997">
    <property type="entry name" value="SBP_2_dom"/>
</dbReference>
<name>A0A1U9Z751_9HYPH</name>
<dbReference type="GO" id="GO:0030246">
    <property type="term" value="F:carbohydrate binding"/>
    <property type="evidence" value="ECO:0007669"/>
    <property type="project" value="UniProtKB-ARBA"/>
</dbReference>
<dbReference type="OrthoDB" id="6959911at2"/>
<reference evidence="6 7" key="1">
    <citation type="submission" date="2017-03" db="EMBL/GenBank/DDBJ databases">
        <title>Foreign affairs: Plasmid Transfer between Roseobacters and Rhizobia.</title>
        <authorList>
            <person name="Bartling P."/>
            <person name="Bunk B."/>
            <person name="Overmann J."/>
            <person name="Brinkmann H."/>
            <person name="Petersen J."/>
        </authorList>
    </citation>
    <scope>NUCLEOTIDE SEQUENCE [LARGE SCALE GENOMIC DNA]</scope>
    <source>
        <strain evidence="6 7">MACL11</strain>
    </source>
</reference>
<keyword evidence="3 4" id="KW-0732">Signal</keyword>
<accession>A0A1U9Z751</accession>
<evidence type="ECO:0000256" key="1">
    <source>
        <dbReference type="ARBA" id="ARBA00004196"/>
    </source>
</evidence>
<dbReference type="GO" id="GO:0030313">
    <property type="term" value="C:cell envelope"/>
    <property type="evidence" value="ECO:0007669"/>
    <property type="project" value="UniProtKB-SubCell"/>
</dbReference>
<evidence type="ECO:0000313" key="6">
    <source>
        <dbReference type="EMBL" id="AQZ53450.1"/>
    </source>
</evidence>
<comment type="similarity">
    <text evidence="2">Belongs to the bacterial solute-binding protein 2 family.</text>
</comment>
<proteinExistence type="inferred from homology"/>
<dbReference type="STRING" id="1122214.Mame_04155"/>
<feature type="chain" id="PRO_5010708201" evidence="4">
    <location>
        <begin position="24"/>
        <end position="305"/>
    </location>
</feature>
<evidence type="ECO:0000256" key="3">
    <source>
        <dbReference type="ARBA" id="ARBA00022729"/>
    </source>
</evidence>